<dbReference type="Pfam" id="PF00096">
    <property type="entry name" value="zf-C2H2"/>
    <property type="match status" value="8"/>
</dbReference>
<protein>
    <recommendedName>
        <fullName evidence="14">C2H2-type domain-containing protein</fullName>
    </recommendedName>
</protein>
<dbReference type="GO" id="GO:0000981">
    <property type="term" value="F:DNA-binding transcription factor activity, RNA polymerase II-specific"/>
    <property type="evidence" value="ECO:0007669"/>
    <property type="project" value="TreeGrafter"/>
</dbReference>
<evidence type="ECO:0000256" key="6">
    <source>
        <dbReference type="ARBA" id="ARBA00022771"/>
    </source>
</evidence>
<feature type="domain" description="C2H2-type" evidence="14">
    <location>
        <begin position="88"/>
        <end position="115"/>
    </location>
</feature>
<comment type="function">
    <text evidence="1">May be involved in transcriptional regulation.</text>
</comment>
<evidence type="ECO:0000256" key="1">
    <source>
        <dbReference type="ARBA" id="ARBA00003767"/>
    </source>
</evidence>
<reference evidence="16" key="2">
    <citation type="journal article" date="2014" name="Nat. Commun.">
        <title>The cavefish genome reveals candidate genes for eye loss.</title>
        <authorList>
            <person name="McGaugh S.E."/>
            <person name="Gross J.B."/>
            <person name="Aken B."/>
            <person name="Blin M."/>
            <person name="Borowsky R."/>
            <person name="Chalopin D."/>
            <person name="Hinaux H."/>
            <person name="Jeffery W.R."/>
            <person name="Keene A."/>
            <person name="Ma L."/>
            <person name="Minx P."/>
            <person name="Murphy D."/>
            <person name="O'Quin K.E."/>
            <person name="Retaux S."/>
            <person name="Rohner N."/>
            <person name="Searle S.M."/>
            <person name="Stahl B.A."/>
            <person name="Tabin C."/>
            <person name="Volff J.N."/>
            <person name="Yoshizawa M."/>
            <person name="Warren W.C."/>
        </authorList>
    </citation>
    <scope>NUCLEOTIDE SEQUENCE [LARGE SCALE GENOMIC DNA]</scope>
    <source>
        <strain evidence="16">female</strain>
    </source>
</reference>
<keyword evidence="13" id="KW-0812">Transmembrane</keyword>
<feature type="transmembrane region" description="Helical" evidence="13">
    <location>
        <begin position="48"/>
        <end position="73"/>
    </location>
</feature>
<keyword evidence="11" id="KW-0539">Nucleus</keyword>
<feature type="domain" description="C2H2-type" evidence="14">
    <location>
        <begin position="380"/>
        <end position="407"/>
    </location>
</feature>
<evidence type="ECO:0000256" key="11">
    <source>
        <dbReference type="ARBA" id="ARBA00023242"/>
    </source>
</evidence>
<name>A0A3B1IX88_ASTMX</name>
<comment type="subcellular location">
    <subcellularLocation>
        <location evidence="2">Nucleus</location>
    </subcellularLocation>
</comment>
<reference evidence="16" key="1">
    <citation type="submission" date="2013-03" db="EMBL/GenBank/DDBJ databases">
        <authorList>
            <person name="Jeffery W."/>
            <person name="Warren W."/>
            <person name="Wilson R.K."/>
        </authorList>
    </citation>
    <scope>NUCLEOTIDE SEQUENCE</scope>
    <source>
        <strain evidence="16">female</strain>
    </source>
</reference>
<feature type="domain" description="C2H2-type" evidence="14">
    <location>
        <begin position="408"/>
        <end position="435"/>
    </location>
</feature>
<feature type="domain" description="C2H2-type" evidence="14">
    <location>
        <begin position="273"/>
        <end position="300"/>
    </location>
</feature>
<dbReference type="GO" id="GO:0000978">
    <property type="term" value="F:RNA polymerase II cis-regulatory region sequence-specific DNA binding"/>
    <property type="evidence" value="ECO:0007669"/>
    <property type="project" value="TreeGrafter"/>
</dbReference>
<feature type="domain" description="C2H2-type" evidence="14">
    <location>
        <begin position="245"/>
        <end position="272"/>
    </location>
</feature>
<sequence>MSAAQGVCELMYQNRAAVLSFKAALQCCISSSSKRSSGWLHVYRRKHVLVFSLLVYRALLVIGGVLVSGLGNWPCKSTIREERGVRWHGCPYCSKEFKKPSDLVRHIRIHTHEKPFKCKQCFRAFAVKSTLTAHTKIHTGIKAFQCQYCMKCFSTSGSMKVHMRLHTGKKPFLVFKYNLKSEKWTYLEMVDRPYKCNFCSKSYKKSSHLKQHVRCFRFHFHCISNSPVYLRFVCVLRAHTGERPYKCVQCSKGFASSGVLKAHIRTHSGLKAYKCLLCDTTFTTNGSLRRHMTTHSDIRPYMCPYCQKTFKSSPNCRKHMKTHSQKYNLLPHFSQGKCSHLYRCCVLLKIDLPVDLTFKFPIPVDILCVFDCIVCVFLFCRCNMCDKGFKKSSHLKQHVRSHTGEKPYRCNLCGRSFVSAGVLKSHLNTHTGEEHKTVSIKLLNSA</sequence>
<evidence type="ECO:0000256" key="12">
    <source>
        <dbReference type="PROSITE-ProRule" id="PRU00042"/>
    </source>
</evidence>
<dbReference type="PROSITE" id="PS50157">
    <property type="entry name" value="ZINC_FINGER_C2H2_2"/>
    <property type="match status" value="9"/>
</dbReference>
<dbReference type="Pfam" id="PF13894">
    <property type="entry name" value="zf-C2H2_4"/>
    <property type="match status" value="1"/>
</dbReference>
<keyword evidence="7" id="KW-0862">Zinc</keyword>
<reference evidence="15" key="3">
    <citation type="submission" date="2025-08" db="UniProtKB">
        <authorList>
            <consortium name="Ensembl"/>
        </authorList>
    </citation>
    <scope>IDENTIFICATION</scope>
</reference>
<evidence type="ECO:0000256" key="4">
    <source>
        <dbReference type="ARBA" id="ARBA00022723"/>
    </source>
</evidence>
<dbReference type="FunFam" id="3.30.160.60:FF:000709">
    <property type="entry name" value="GDNF-inducible zinc finger protein 1"/>
    <property type="match status" value="1"/>
</dbReference>
<dbReference type="InParanoid" id="A0A3B1IX88"/>
<dbReference type="FunFam" id="3.30.160.60:FF:000376">
    <property type="entry name" value="Zinc finger protein 236"/>
    <property type="match status" value="2"/>
</dbReference>
<dbReference type="SMART" id="SM00355">
    <property type="entry name" value="ZnF_C2H2"/>
    <property type="match status" value="9"/>
</dbReference>
<dbReference type="Proteomes" id="UP000018467">
    <property type="component" value="Unassembled WGS sequence"/>
</dbReference>
<dbReference type="FunFam" id="3.30.160.60:FF:000264">
    <property type="entry name" value="Zinc finger protein 236"/>
    <property type="match status" value="1"/>
</dbReference>
<keyword evidence="6 12" id="KW-0863">Zinc-finger</keyword>
<keyword evidence="4" id="KW-0479">Metal-binding</keyword>
<keyword evidence="9" id="KW-0238">DNA-binding</keyword>
<dbReference type="GO" id="GO:0008270">
    <property type="term" value="F:zinc ion binding"/>
    <property type="evidence" value="ECO:0007669"/>
    <property type="project" value="UniProtKB-KW"/>
</dbReference>
<evidence type="ECO:0000256" key="9">
    <source>
        <dbReference type="ARBA" id="ARBA00023125"/>
    </source>
</evidence>
<evidence type="ECO:0000256" key="13">
    <source>
        <dbReference type="SAM" id="Phobius"/>
    </source>
</evidence>
<dbReference type="FunFam" id="3.30.160.60:FF:000385">
    <property type="entry name" value="Zinc finger protein 236 variant"/>
    <property type="match status" value="1"/>
</dbReference>
<evidence type="ECO:0000313" key="15">
    <source>
        <dbReference type="Ensembl" id="ENSAMXP00000034160.1"/>
    </source>
</evidence>
<evidence type="ECO:0000259" key="14">
    <source>
        <dbReference type="PROSITE" id="PS50157"/>
    </source>
</evidence>
<dbReference type="InterPro" id="IPR013087">
    <property type="entry name" value="Znf_C2H2_type"/>
</dbReference>
<dbReference type="FunFam" id="3.30.160.60:FF:000573">
    <property type="entry name" value="Putative zinc finger protein 236"/>
    <property type="match status" value="1"/>
</dbReference>
<evidence type="ECO:0000256" key="7">
    <source>
        <dbReference type="ARBA" id="ARBA00022833"/>
    </source>
</evidence>
<keyword evidence="16" id="KW-1185">Reference proteome</keyword>
<dbReference type="PANTHER" id="PTHR23235">
    <property type="entry name" value="KRUEPPEL-LIKE TRANSCRIPTION FACTOR"/>
    <property type="match status" value="1"/>
</dbReference>
<accession>A0A3B1IX88</accession>
<dbReference type="FunFam" id="3.30.160.60:FF:000226">
    <property type="entry name" value="Zinc finger protein 236 variant"/>
    <property type="match status" value="3"/>
</dbReference>
<dbReference type="SUPFAM" id="SSF57667">
    <property type="entry name" value="beta-beta-alpha zinc fingers"/>
    <property type="match status" value="6"/>
</dbReference>
<evidence type="ECO:0000256" key="3">
    <source>
        <dbReference type="ARBA" id="ARBA00006991"/>
    </source>
</evidence>
<dbReference type="GeneTree" id="ENSGT00940000156787"/>
<feature type="domain" description="C2H2-type" evidence="14">
    <location>
        <begin position="194"/>
        <end position="219"/>
    </location>
</feature>
<dbReference type="GO" id="GO:0045892">
    <property type="term" value="P:negative regulation of DNA-templated transcription"/>
    <property type="evidence" value="ECO:0007669"/>
    <property type="project" value="UniProtKB-ARBA"/>
</dbReference>
<evidence type="ECO:0000313" key="16">
    <source>
        <dbReference type="Proteomes" id="UP000018467"/>
    </source>
</evidence>
<dbReference type="PANTHER" id="PTHR23235:SF142">
    <property type="entry name" value="ZINC FINGER PROTEIN 384"/>
    <property type="match status" value="1"/>
</dbReference>
<comment type="similarity">
    <text evidence="3">Belongs to the krueppel C2H2-type zinc-finger protein family.</text>
</comment>
<evidence type="ECO:0000256" key="5">
    <source>
        <dbReference type="ARBA" id="ARBA00022737"/>
    </source>
</evidence>
<dbReference type="Gene3D" id="3.30.160.60">
    <property type="entry name" value="Classic Zinc Finger"/>
    <property type="match status" value="9"/>
</dbReference>
<dbReference type="Bgee" id="ENSAMXG00000034873">
    <property type="expression patterns" value="Expressed in testis and 14 other cell types or tissues"/>
</dbReference>
<dbReference type="Ensembl" id="ENSAMXT00000033568.1">
    <property type="protein sequence ID" value="ENSAMXP00000034160.1"/>
    <property type="gene ID" value="ENSAMXG00000034873.1"/>
</dbReference>
<dbReference type="PROSITE" id="PS00028">
    <property type="entry name" value="ZINC_FINGER_C2H2_1"/>
    <property type="match status" value="8"/>
</dbReference>
<reference evidence="15" key="4">
    <citation type="submission" date="2025-09" db="UniProtKB">
        <authorList>
            <consortium name="Ensembl"/>
        </authorList>
    </citation>
    <scope>IDENTIFICATION</scope>
</reference>
<keyword evidence="13" id="KW-0472">Membrane</keyword>
<dbReference type="STRING" id="7994.ENSAMXP00000034160"/>
<organism evidence="15 16">
    <name type="scientific">Astyanax mexicanus</name>
    <name type="common">Blind cave fish</name>
    <name type="synonym">Astyanax fasciatus mexicanus</name>
    <dbReference type="NCBI Taxonomy" id="7994"/>
    <lineage>
        <taxon>Eukaryota</taxon>
        <taxon>Metazoa</taxon>
        <taxon>Chordata</taxon>
        <taxon>Craniata</taxon>
        <taxon>Vertebrata</taxon>
        <taxon>Euteleostomi</taxon>
        <taxon>Actinopterygii</taxon>
        <taxon>Neopterygii</taxon>
        <taxon>Teleostei</taxon>
        <taxon>Ostariophysi</taxon>
        <taxon>Characiformes</taxon>
        <taxon>Characoidei</taxon>
        <taxon>Acestrorhamphidae</taxon>
        <taxon>Acestrorhamphinae</taxon>
        <taxon>Astyanax</taxon>
    </lineage>
</organism>
<dbReference type="GO" id="GO:0005634">
    <property type="term" value="C:nucleus"/>
    <property type="evidence" value="ECO:0007669"/>
    <property type="project" value="UniProtKB-SubCell"/>
</dbReference>
<feature type="domain" description="C2H2-type" evidence="14">
    <location>
        <begin position="144"/>
        <end position="171"/>
    </location>
</feature>
<keyword evidence="8" id="KW-0805">Transcription regulation</keyword>
<evidence type="ECO:0000256" key="10">
    <source>
        <dbReference type="ARBA" id="ARBA00023163"/>
    </source>
</evidence>
<feature type="domain" description="C2H2-type" evidence="14">
    <location>
        <begin position="116"/>
        <end position="143"/>
    </location>
</feature>
<keyword evidence="10" id="KW-0804">Transcription</keyword>
<keyword evidence="13" id="KW-1133">Transmembrane helix</keyword>
<proteinExistence type="inferred from homology"/>
<evidence type="ECO:0000256" key="8">
    <source>
        <dbReference type="ARBA" id="ARBA00023015"/>
    </source>
</evidence>
<dbReference type="InterPro" id="IPR036236">
    <property type="entry name" value="Znf_C2H2_sf"/>
</dbReference>
<dbReference type="AlphaFoldDB" id="A0A3B1IX88"/>
<keyword evidence="5" id="KW-0677">Repeat</keyword>
<evidence type="ECO:0000256" key="2">
    <source>
        <dbReference type="ARBA" id="ARBA00004123"/>
    </source>
</evidence>
<feature type="domain" description="C2H2-type" evidence="14">
    <location>
        <begin position="301"/>
        <end position="328"/>
    </location>
</feature>